<dbReference type="OrthoDB" id="6174426at2"/>
<evidence type="ECO:0000313" key="4">
    <source>
        <dbReference type="Proteomes" id="UP000270299"/>
    </source>
</evidence>
<evidence type="ECO:0000259" key="2">
    <source>
        <dbReference type="Pfam" id="PF00582"/>
    </source>
</evidence>
<dbReference type="RefSeq" id="WP_121671898.1">
    <property type="nucleotide sequence ID" value="NZ_BMXM01000003.1"/>
</dbReference>
<dbReference type="InterPro" id="IPR006015">
    <property type="entry name" value="Universal_stress_UspA"/>
</dbReference>
<accession>A0A3L7A0S0</accession>
<dbReference type="PANTHER" id="PTHR46268">
    <property type="entry name" value="STRESS RESPONSE PROTEIN NHAX"/>
    <property type="match status" value="1"/>
</dbReference>
<feature type="domain" description="UspA" evidence="2">
    <location>
        <begin position="17"/>
        <end position="151"/>
    </location>
</feature>
<dbReference type="EMBL" id="RCUV01000003">
    <property type="protein sequence ID" value="RLP73042.1"/>
    <property type="molecule type" value="Genomic_DNA"/>
</dbReference>
<evidence type="ECO:0000256" key="1">
    <source>
        <dbReference type="ARBA" id="ARBA00008791"/>
    </source>
</evidence>
<proteinExistence type="inferred from homology"/>
<comment type="similarity">
    <text evidence="1">Belongs to the universal stress protein A family.</text>
</comment>
<organism evidence="3 4">
    <name type="scientific">Mycetocola manganoxydans</name>
    <dbReference type="NCBI Taxonomy" id="699879"/>
    <lineage>
        <taxon>Bacteria</taxon>
        <taxon>Bacillati</taxon>
        <taxon>Actinomycetota</taxon>
        <taxon>Actinomycetes</taxon>
        <taxon>Micrococcales</taxon>
        <taxon>Microbacteriaceae</taxon>
        <taxon>Mycetocola</taxon>
    </lineage>
</organism>
<keyword evidence="4" id="KW-1185">Reference proteome</keyword>
<dbReference type="PRINTS" id="PR01438">
    <property type="entry name" value="UNVRSLSTRESS"/>
</dbReference>
<dbReference type="SUPFAM" id="SSF52402">
    <property type="entry name" value="Adenine nucleotide alpha hydrolases-like"/>
    <property type="match status" value="1"/>
</dbReference>
<dbReference type="Pfam" id="PF00582">
    <property type="entry name" value="Usp"/>
    <property type="match status" value="1"/>
</dbReference>
<gene>
    <name evidence="3" type="ORF">D9V29_03295</name>
</gene>
<comment type="caution">
    <text evidence="3">The sequence shown here is derived from an EMBL/GenBank/DDBJ whole genome shotgun (WGS) entry which is preliminary data.</text>
</comment>
<dbReference type="Gene3D" id="3.40.50.620">
    <property type="entry name" value="HUPs"/>
    <property type="match status" value="1"/>
</dbReference>
<name>A0A3L7A0S0_9MICO</name>
<dbReference type="Proteomes" id="UP000270299">
    <property type="component" value="Unassembled WGS sequence"/>
</dbReference>
<sequence>MTDASSPATASNGAENRIVVGVDGSESSVRALRTARRLAAALGTSLEAVAVWQRAHSSYDFYHPESDWTPEKEIEKLLQDAAESAFGSDRPDRFTMSMLEGIPAKTLIRHSVGADMLVLGSRGHGGFMGLLVGSVSSACVAHAHCPVLVVHNENQHALDADRNATTR</sequence>
<reference evidence="3 4" key="1">
    <citation type="submission" date="2018-10" db="EMBL/GenBank/DDBJ databases">
        <authorList>
            <person name="Li J."/>
        </authorList>
    </citation>
    <scope>NUCLEOTIDE SEQUENCE [LARGE SCALE GENOMIC DNA]</scope>
    <source>
        <strain evidence="3 4">CCTCC AB209002</strain>
    </source>
</reference>
<dbReference type="InterPro" id="IPR006016">
    <property type="entry name" value="UspA"/>
</dbReference>
<dbReference type="AlphaFoldDB" id="A0A3L7A0S0"/>
<evidence type="ECO:0000313" key="3">
    <source>
        <dbReference type="EMBL" id="RLP73042.1"/>
    </source>
</evidence>
<dbReference type="InterPro" id="IPR014729">
    <property type="entry name" value="Rossmann-like_a/b/a_fold"/>
</dbReference>
<dbReference type="CDD" id="cd00293">
    <property type="entry name" value="USP-like"/>
    <property type="match status" value="1"/>
</dbReference>
<dbReference type="PANTHER" id="PTHR46268:SF6">
    <property type="entry name" value="UNIVERSAL STRESS PROTEIN UP12"/>
    <property type="match status" value="1"/>
</dbReference>
<protein>
    <submittedName>
        <fullName evidence="3">Universal stress protein</fullName>
    </submittedName>
</protein>